<organism evidence="1 2">
    <name type="scientific">Liparis tanakae</name>
    <name type="common">Tanaka's snailfish</name>
    <dbReference type="NCBI Taxonomy" id="230148"/>
    <lineage>
        <taxon>Eukaryota</taxon>
        <taxon>Metazoa</taxon>
        <taxon>Chordata</taxon>
        <taxon>Craniata</taxon>
        <taxon>Vertebrata</taxon>
        <taxon>Euteleostomi</taxon>
        <taxon>Actinopterygii</taxon>
        <taxon>Neopterygii</taxon>
        <taxon>Teleostei</taxon>
        <taxon>Neoteleostei</taxon>
        <taxon>Acanthomorphata</taxon>
        <taxon>Eupercaria</taxon>
        <taxon>Perciformes</taxon>
        <taxon>Cottioidei</taxon>
        <taxon>Cottales</taxon>
        <taxon>Liparidae</taxon>
        <taxon>Liparis</taxon>
    </lineage>
</organism>
<proteinExistence type="predicted"/>
<name>A0A4Z2GV04_9TELE</name>
<evidence type="ECO:0000313" key="1">
    <source>
        <dbReference type="EMBL" id="TNN56434.1"/>
    </source>
</evidence>
<protein>
    <submittedName>
        <fullName evidence="1">Uncharacterized protein</fullName>
    </submittedName>
</protein>
<evidence type="ECO:0000313" key="2">
    <source>
        <dbReference type="Proteomes" id="UP000314294"/>
    </source>
</evidence>
<accession>A0A4Z2GV04</accession>
<dbReference type="EMBL" id="SRLO01000428">
    <property type="protein sequence ID" value="TNN56434.1"/>
    <property type="molecule type" value="Genomic_DNA"/>
</dbReference>
<comment type="caution">
    <text evidence="1">The sequence shown here is derived from an EMBL/GenBank/DDBJ whole genome shotgun (WGS) entry which is preliminary data.</text>
</comment>
<dbReference type="Proteomes" id="UP000314294">
    <property type="component" value="Unassembled WGS sequence"/>
</dbReference>
<dbReference type="AlphaFoldDB" id="A0A4Z2GV04"/>
<keyword evidence="2" id="KW-1185">Reference proteome</keyword>
<sequence>MHSGTPRLVQSPFAALMAFSVAPADGPQISETFILEQTARLCGCNILVYKNRLFMIGNKRRITTCLMPPLGAGASSFHQRWSIISPFL</sequence>
<gene>
    <name evidence="1" type="ORF">EYF80_033304</name>
</gene>
<reference evidence="1 2" key="1">
    <citation type="submission" date="2019-03" db="EMBL/GenBank/DDBJ databases">
        <title>First draft genome of Liparis tanakae, snailfish: a comprehensive survey of snailfish specific genes.</title>
        <authorList>
            <person name="Kim W."/>
            <person name="Song I."/>
            <person name="Jeong J.-H."/>
            <person name="Kim D."/>
            <person name="Kim S."/>
            <person name="Ryu S."/>
            <person name="Song J.Y."/>
            <person name="Lee S.K."/>
        </authorList>
    </citation>
    <scope>NUCLEOTIDE SEQUENCE [LARGE SCALE GENOMIC DNA]</scope>
    <source>
        <tissue evidence="1">Muscle</tissue>
    </source>
</reference>